<feature type="region of interest" description="Disordered" evidence="1">
    <location>
        <begin position="1"/>
        <end position="71"/>
    </location>
</feature>
<organism evidence="3 4">
    <name type="scientific">Chaetoceros tenuissimus</name>
    <dbReference type="NCBI Taxonomy" id="426638"/>
    <lineage>
        <taxon>Eukaryota</taxon>
        <taxon>Sar</taxon>
        <taxon>Stramenopiles</taxon>
        <taxon>Ochrophyta</taxon>
        <taxon>Bacillariophyta</taxon>
        <taxon>Coscinodiscophyceae</taxon>
        <taxon>Chaetocerotophycidae</taxon>
        <taxon>Chaetocerotales</taxon>
        <taxon>Chaetocerotaceae</taxon>
        <taxon>Chaetoceros</taxon>
    </lineage>
</organism>
<keyword evidence="2" id="KW-1133">Transmembrane helix</keyword>
<gene>
    <name evidence="3" type="ORF">CTEN210_12629</name>
</gene>
<keyword evidence="2" id="KW-0812">Transmembrane</keyword>
<evidence type="ECO:0000313" key="3">
    <source>
        <dbReference type="EMBL" id="GFH56153.1"/>
    </source>
</evidence>
<sequence>MAPRRTKRKRSSQSAPAADHSTAGSCQANASNTTSNASSPLEAPKRKSARLQSKAARAKSKEASTRTTTTTNEERQVLLIAADVIGNISIGNVDTRCPRCWVFAAVGDANSSPAVRDDLIHVNDIIVKIDGKEPHPMDGEEVAYNLRKLSGRKKGVKVTLRSPTANDYMYKRSIPHELVQKWLGDYFGFEENNQTGAQANDGTKRMKYKWTGKKAAAVYKALLFCNSCSAIWWVHHRDLEYDDYPTCPICECCEDGGVHEILVSAPNV</sequence>
<dbReference type="AlphaFoldDB" id="A0AAD3D1N9"/>
<evidence type="ECO:0000256" key="1">
    <source>
        <dbReference type="SAM" id="MobiDB-lite"/>
    </source>
</evidence>
<feature type="compositionally biased region" description="Basic residues" evidence="1">
    <location>
        <begin position="1"/>
        <end position="11"/>
    </location>
</feature>
<dbReference type="InterPro" id="IPR036034">
    <property type="entry name" value="PDZ_sf"/>
</dbReference>
<accession>A0AAD3D1N9</accession>
<evidence type="ECO:0000313" key="4">
    <source>
        <dbReference type="Proteomes" id="UP001054902"/>
    </source>
</evidence>
<name>A0AAD3D1N9_9STRA</name>
<evidence type="ECO:0000256" key="2">
    <source>
        <dbReference type="SAM" id="Phobius"/>
    </source>
</evidence>
<feature type="compositionally biased region" description="Low complexity" evidence="1">
    <location>
        <begin position="28"/>
        <end position="39"/>
    </location>
</feature>
<proteinExistence type="predicted"/>
<keyword evidence="2" id="KW-0472">Membrane</keyword>
<dbReference type="Proteomes" id="UP001054902">
    <property type="component" value="Unassembled WGS sequence"/>
</dbReference>
<feature type="transmembrane region" description="Helical" evidence="2">
    <location>
        <begin position="215"/>
        <end position="235"/>
    </location>
</feature>
<evidence type="ECO:0008006" key="5">
    <source>
        <dbReference type="Google" id="ProtNLM"/>
    </source>
</evidence>
<dbReference type="SUPFAM" id="SSF50156">
    <property type="entry name" value="PDZ domain-like"/>
    <property type="match status" value="1"/>
</dbReference>
<protein>
    <recommendedName>
        <fullName evidence="5">PDZ domain-containing protein</fullName>
    </recommendedName>
</protein>
<comment type="caution">
    <text evidence="3">The sequence shown here is derived from an EMBL/GenBank/DDBJ whole genome shotgun (WGS) entry which is preliminary data.</text>
</comment>
<dbReference type="EMBL" id="BLLK01000051">
    <property type="protein sequence ID" value="GFH56153.1"/>
    <property type="molecule type" value="Genomic_DNA"/>
</dbReference>
<reference evidence="3 4" key="1">
    <citation type="journal article" date="2021" name="Sci. Rep.">
        <title>The genome of the diatom Chaetoceros tenuissimus carries an ancient integrated fragment of an extant virus.</title>
        <authorList>
            <person name="Hongo Y."/>
            <person name="Kimura K."/>
            <person name="Takaki Y."/>
            <person name="Yoshida Y."/>
            <person name="Baba S."/>
            <person name="Kobayashi G."/>
            <person name="Nagasaki K."/>
            <person name="Hano T."/>
            <person name="Tomaru Y."/>
        </authorList>
    </citation>
    <scope>NUCLEOTIDE SEQUENCE [LARGE SCALE GENOMIC DNA]</scope>
    <source>
        <strain evidence="3 4">NIES-3715</strain>
    </source>
</reference>
<keyword evidence="4" id="KW-1185">Reference proteome</keyword>